<protein>
    <submittedName>
        <fullName evidence="2">Uncharacterized protein</fullName>
    </submittedName>
</protein>
<gene>
    <name evidence="2" type="primary">ORF173944</name>
    <name evidence="1" type="synonym">ORF173916</name>
</gene>
<reference evidence="2" key="1">
    <citation type="submission" date="2014-12" db="EMBL/GenBank/DDBJ databases">
        <title>Insight into the proteome of Arion vulgaris.</title>
        <authorList>
            <person name="Aradska J."/>
            <person name="Bulat T."/>
            <person name="Smidak R."/>
            <person name="Sarate P."/>
            <person name="Gangsoo J."/>
            <person name="Sialana F."/>
            <person name="Bilban M."/>
            <person name="Lubec G."/>
        </authorList>
    </citation>
    <scope>NUCLEOTIDE SEQUENCE</scope>
    <source>
        <tissue evidence="2">Skin</tissue>
    </source>
</reference>
<evidence type="ECO:0000313" key="1">
    <source>
        <dbReference type="EMBL" id="CEK89978.1"/>
    </source>
</evidence>
<organism evidence="2">
    <name type="scientific">Arion vulgaris</name>
    <dbReference type="NCBI Taxonomy" id="1028688"/>
    <lineage>
        <taxon>Eukaryota</taxon>
        <taxon>Metazoa</taxon>
        <taxon>Spiralia</taxon>
        <taxon>Lophotrochozoa</taxon>
        <taxon>Mollusca</taxon>
        <taxon>Gastropoda</taxon>
        <taxon>Heterobranchia</taxon>
        <taxon>Euthyneura</taxon>
        <taxon>Panpulmonata</taxon>
        <taxon>Eupulmonata</taxon>
        <taxon>Stylommatophora</taxon>
        <taxon>Helicina</taxon>
        <taxon>Arionoidea</taxon>
        <taxon>Arionidae</taxon>
        <taxon>Arion</taxon>
    </lineage>
</organism>
<accession>A0A0B7BCY6</accession>
<evidence type="ECO:0000313" key="2">
    <source>
        <dbReference type="EMBL" id="CEK89980.1"/>
    </source>
</evidence>
<dbReference type="EMBL" id="HACG01043113">
    <property type="protein sequence ID" value="CEK89978.1"/>
    <property type="molecule type" value="Transcribed_RNA"/>
</dbReference>
<sequence>MAASMFILPNLHSKLKLVVDKLAGSEDGLSYHLLVDRLLQHSDTDSKETIWT</sequence>
<name>A0A0B7BCY6_9EUPU</name>
<proteinExistence type="predicted"/>
<dbReference type="AlphaFoldDB" id="A0A0B7BCY6"/>
<dbReference type="EMBL" id="HACG01043115">
    <property type="protein sequence ID" value="CEK89980.1"/>
    <property type="molecule type" value="Transcribed_RNA"/>
</dbReference>